<keyword evidence="7" id="KW-0472">Membrane</keyword>
<name>A0A2T3MWG1_9GAMM</name>
<evidence type="ECO:0000313" key="12">
    <source>
        <dbReference type="Proteomes" id="UP000240904"/>
    </source>
</evidence>
<keyword evidence="2" id="KW-0997">Cell inner membrane</keyword>
<dbReference type="PANTHER" id="PTHR32089">
    <property type="entry name" value="METHYL-ACCEPTING CHEMOTAXIS PROTEIN MCPB"/>
    <property type="match status" value="1"/>
</dbReference>
<protein>
    <submittedName>
        <fullName evidence="11">Methyl-accepting chemotaxis protein</fullName>
    </submittedName>
</protein>
<dbReference type="SUPFAM" id="SSF58104">
    <property type="entry name" value="Methyl-accepting chemotaxis protein (MCP) signaling domain"/>
    <property type="match status" value="1"/>
</dbReference>
<keyword evidence="12" id="KW-1185">Reference proteome</keyword>
<evidence type="ECO:0000313" key="11">
    <source>
        <dbReference type="EMBL" id="PSW04314.1"/>
    </source>
</evidence>
<keyword evidence="3 5" id="KW-0807">Transducer</keyword>
<feature type="transmembrane region" description="Helical" evidence="7">
    <location>
        <begin position="119"/>
        <end position="144"/>
    </location>
</feature>
<dbReference type="SMART" id="SM00283">
    <property type="entry name" value="MA"/>
    <property type="match status" value="1"/>
</dbReference>
<feature type="transmembrane region" description="Helical" evidence="7">
    <location>
        <begin position="21"/>
        <end position="41"/>
    </location>
</feature>
<feature type="domain" description="T-SNARE coiled-coil homology" evidence="9">
    <location>
        <begin position="382"/>
        <end position="444"/>
    </location>
</feature>
<dbReference type="PROSITE" id="PS50885">
    <property type="entry name" value="HAMP"/>
    <property type="match status" value="1"/>
</dbReference>
<dbReference type="PANTHER" id="PTHR32089:SF65">
    <property type="entry name" value="CHEMOTAXIS SIGNAL TRANSDUCTION SYSTEM METHYL ACCEPTING SENSORY TRANSDUCER"/>
    <property type="match status" value="1"/>
</dbReference>
<sequence>MKEVAFRWIDKYLVDVKMQENFLILFFAPLLAIIVVSMTLMDASQSQQSRLLQQEMDTVATLIAQSDLNQGDVSRILTNSNIQIGTNGVETTQVTNAGYSLTTKAQPSLLSELTITHTAIIAAACLFIILCLHYIMTFMGGALFNIYEAVKRLADGDLAARINYAPARNEFNLIAQTVDRVSEREHQLVKATQEAIALIQQISSELRQRSSENEGLTNQQQERIDSLASATEQMAGSVREVASHAQDTSTQTSEATQVTAQGLAQVTQTLTAINQLGTEINSAAEAVAELDSNAAQIDDVVTTINAISEQTNLLALNAAIEAARAGEQGRGFAVVADEVRTLAGRTQNATVEIQKMIEALQNNSQSLMKVMHQTVSNAESSEQMMTSVSQDIGLISEKNQYIADRSIEIAAAAEEQGAVADNIASDVEQVRMQSRKVADMVTQSASEIQRLNQQADVLESLMKDLIV</sequence>
<dbReference type="Pfam" id="PF00015">
    <property type="entry name" value="MCPsignal"/>
    <property type="match status" value="1"/>
</dbReference>
<dbReference type="Gene3D" id="1.10.287.950">
    <property type="entry name" value="Methyl-accepting chemotaxis protein"/>
    <property type="match status" value="1"/>
</dbReference>
<keyword evidence="7" id="KW-0812">Transmembrane</keyword>
<dbReference type="AlphaFoldDB" id="A0A2T3MWG1"/>
<evidence type="ECO:0000256" key="2">
    <source>
        <dbReference type="ARBA" id="ARBA00022519"/>
    </source>
</evidence>
<proteinExistence type="inferred from homology"/>
<evidence type="ECO:0000256" key="1">
    <source>
        <dbReference type="ARBA" id="ARBA00004429"/>
    </source>
</evidence>
<dbReference type="OrthoDB" id="6757190at2"/>
<dbReference type="EMBL" id="PYMC01000009">
    <property type="protein sequence ID" value="PSW04314.1"/>
    <property type="molecule type" value="Genomic_DNA"/>
</dbReference>
<keyword evidence="2" id="KW-1003">Cell membrane</keyword>
<evidence type="ECO:0000256" key="4">
    <source>
        <dbReference type="ARBA" id="ARBA00029447"/>
    </source>
</evidence>
<dbReference type="Proteomes" id="UP000240904">
    <property type="component" value="Unassembled WGS sequence"/>
</dbReference>
<reference evidence="11 12" key="1">
    <citation type="submission" date="2018-03" db="EMBL/GenBank/DDBJ databases">
        <title>Whole genome sequencing of Histamine producing bacteria.</title>
        <authorList>
            <person name="Butler K."/>
        </authorList>
    </citation>
    <scope>NUCLEOTIDE SEQUENCE [LARGE SCALE GENOMIC DNA]</scope>
    <source>
        <strain evidence="11 12">DSM 16190</strain>
    </source>
</reference>
<dbReference type="CDD" id="cd11386">
    <property type="entry name" value="MCP_signal"/>
    <property type="match status" value="1"/>
</dbReference>
<feature type="domain" description="HAMP" evidence="10">
    <location>
        <begin position="148"/>
        <end position="190"/>
    </location>
</feature>
<comment type="caution">
    <text evidence="11">The sequence shown here is derived from an EMBL/GenBank/DDBJ whole genome shotgun (WGS) entry which is preliminary data.</text>
</comment>
<dbReference type="RefSeq" id="WP_107283843.1">
    <property type="nucleotide sequence ID" value="NZ_PYMC01000009.1"/>
</dbReference>
<keyword evidence="7" id="KW-1133">Transmembrane helix</keyword>
<evidence type="ECO:0000256" key="6">
    <source>
        <dbReference type="SAM" id="MobiDB-lite"/>
    </source>
</evidence>
<dbReference type="PROSITE" id="PS50192">
    <property type="entry name" value="T_SNARE"/>
    <property type="match status" value="1"/>
</dbReference>
<dbReference type="FunFam" id="1.10.287.950:FF:000001">
    <property type="entry name" value="Methyl-accepting chemotaxis sensory transducer"/>
    <property type="match status" value="1"/>
</dbReference>
<dbReference type="InterPro" id="IPR004089">
    <property type="entry name" value="MCPsignal_dom"/>
</dbReference>
<feature type="domain" description="Methyl-accepting transducer" evidence="8">
    <location>
        <begin position="195"/>
        <end position="431"/>
    </location>
</feature>
<comment type="similarity">
    <text evidence="4">Belongs to the methyl-accepting chemotaxis (MCP) protein family.</text>
</comment>
<dbReference type="PROSITE" id="PS50111">
    <property type="entry name" value="CHEMOTAXIS_TRANSDUC_2"/>
    <property type="match status" value="1"/>
</dbReference>
<evidence type="ECO:0000259" key="8">
    <source>
        <dbReference type="PROSITE" id="PS50111"/>
    </source>
</evidence>
<dbReference type="InterPro" id="IPR003660">
    <property type="entry name" value="HAMP_dom"/>
</dbReference>
<dbReference type="GO" id="GO:0006935">
    <property type="term" value="P:chemotaxis"/>
    <property type="evidence" value="ECO:0007669"/>
    <property type="project" value="UniProtKB-ARBA"/>
</dbReference>
<evidence type="ECO:0000256" key="5">
    <source>
        <dbReference type="PROSITE-ProRule" id="PRU00284"/>
    </source>
</evidence>
<evidence type="ECO:0000256" key="3">
    <source>
        <dbReference type="ARBA" id="ARBA00023224"/>
    </source>
</evidence>
<dbReference type="GO" id="GO:0007165">
    <property type="term" value="P:signal transduction"/>
    <property type="evidence" value="ECO:0007669"/>
    <property type="project" value="UniProtKB-KW"/>
</dbReference>
<evidence type="ECO:0000259" key="10">
    <source>
        <dbReference type="PROSITE" id="PS50885"/>
    </source>
</evidence>
<feature type="compositionally biased region" description="Polar residues" evidence="6">
    <location>
        <begin position="245"/>
        <end position="256"/>
    </location>
</feature>
<dbReference type="InterPro" id="IPR000727">
    <property type="entry name" value="T_SNARE_dom"/>
</dbReference>
<evidence type="ECO:0000256" key="7">
    <source>
        <dbReference type="SAM" id="Phobius"/>
    </source>
</evidence>
<comment type="subcellular location">
    <subcellularLocation>
        <location evidence="1">Cell inner membrane</location>
        <topology evidence="1">Multi-pass membrane protein</topology>
    </subcellularLocation>
</comment>
<evidence type="ECO:0000259" key="9">
    <source>
        <dbReference type="PROSITE" id="PS50192"/>
    </source>
</evidence>
<feature type="region of interest" description="Disordered" evidence="6">
    <location>
        <begin position="235"/>
        <end position="256"/>
    </location>
</feature>
<organism evidence="11 12">
    <name type="scientific">Photobacterium lipolyticum</name>
    <dbReference type="NCBI Taxonomy" id="266810"/>
    <lineage>
        <taxon>Bacteria</taxon>
        <taxon>Pseudomonadati</taxon>
        <taxon>Pseudomonadota</taxon>
        <taxon>Gammaproteobacteria</taxon>
        <taxon>Vibrionales</taxon>
        <taxon>Vibrionaceae</taxon>
        <taxon>Photobacterium</taxon>
    </lineage>
</organism>
<gene>
    <name evidence="11" type="ORF">C9I89_13365</name>
</gene>
<accession>A0A2T3MWG1</accession>
<dbReference type="GO" id="GO:0005886">
    <property type="term" value="C:plasma membrane"/>
    <property type="evidence" value="ECO:0007669"/>
    <property type="project" value="UniProtKB-SubCell"/>
</dbReference>